<organism evidence="2 3">
    <name type="scientific">Phytophthora palmivora</name>
    <dbReference type="NCBI Taxonomy" id="4796"/>
    <lineage>
        <taxon>Eukaryota</taxon>
        <taxon>Sar</taxon>
        <taxon>Stramenopiles</taxon>
        <taxon>Oomycota</taxon>
        <taxon>Peronosporomycetes</taxon>
        <taxon>Peronosporales</taxon>
        <taxon>Peronosporaceae</taxon>
        <taxon>Phytophthora</taxon>
    </lineage>
</organism>
<evidence type="ECO:0000313" key="3">
    <source>
        <dbReference type="Proteomes" id="UP000237271"/>
    </source>
</evidence>
<accession>A0A2P4Y2V1</accession>
<dbReference type="AlphaFoldDB" id="A0A2P4Y2V1"/>
<dbReference type="EMBL" id="NCKW01006203">
    <property type="protein sequence ID" value="POM72136.1"/>
    <property type="molecule type" value="Genomic_DNA"/>
</dbReference>
<gene>
    <name evidence="2" type="ORF">PHPALM_11202</name>
</gene>
<protein>
    <submittedName>
        <fullName evidence="2">Uncharacterized protein</fullName>
    </submittedName>
</protein>
<keyword evidence="3" id="KW-1185">Reference proteome</keyword>
<comment type="caution">
    <text evidence="2">The sequence shown here is derived from an EMBL/GenBank/DDBJ whole genome shotgun (WGS) entry which is preliminary data.</text>
</comment>
<feature type="region of interest" description="Disordered" evidence="1">
    <location>
        <begin position="1"/>
        <end position="28"/>
    </location>
</feature>
<name>A0A2P4Y2V1_9STRA</name>
<dbReference type="Proteomes" id="UP000237271">
    <property type="component" value="Unassembled WGS sequence"/>
</dbReference>
<proteinExistence type="predicted"/>
<feature type="non-terminal residue" evidence="2">
    <location>
        <position position="238"/>
    </location>
</feature>
<feature type="compositionally biased region" description="Acidic residues" evidence="1">
    <location>
        <begin position="9"/>
        <end position="28"/>
    </location>
</feature>
<sequence length="238" mass="24616">MPGNKGMNDDENEKEIDMEPAYDYKEGDEDTQIVDNTGKEDQVFLEDNALVTNSLSAMIKKNIAPSEPEIVEDSVKDAAVPDAEVEAAIASMVSDVASTADAVPVAPVVVEEAVVDIAPSEPEVVVEEAVVDIAPSEPEVVEESVKDAAVPDAEVEAAIASMVSDVASTADAVPVAPVVVEEAVVDIAPSEPEVVEESVKDAAVPDAEVEAAIASMVRDVVSTADAVPVAPVVVEEAV</sequence>
<evidence type="ECO:0000256" key="1">
    <source>
        <dbReference type="SAM" id="MobiDB-lite"/>
    </source>
</evidence>
<evidence type="ECO:0000313" key="2">
    <source>
        <dbReference type="EMBL" id="POM72136.1"/>
    </source>
</evidence>
<reference evidence="2 3" key="1">
    <citation type="journal article" date="2017" name="Genome Biol. Evol.">
        <title>Phytophthora megakarya and P. palmivora, closely related causal agents of cacao black pod rot, underwent increases in genome sizes and gene numbers by different mechanisms.</title>
        <authorList>
            <person name="Ali S.S."/>
            <person name="Shao J."/>
            <person name="Lary D.J."/>
            <person name="Kronmiller B."/>
            <person name="Shen D."/>
            <person name="Strem M.D."/>
            <person name="Amoako-Attah I."/>
            <person name="Akrofi A.Y."/>
            <person name="Begoude B.A."/>
            <person name="Ten Hoopen G.M."/>
            <person name="Coulibaly K."/>
            <person name="Kebe B.I."/>
            <person name="Melnick R.L."/>
            <person name="Guiltinan M.J."/>
            <person name="Tyler B.M."/>
            <person name="Meinhardt L.W."/>
            <person name="Bailey B.A."/>
        </authorList>
    </citation>
    <scope>NUCLEOTIDE SEQUENCE [LARGE SCALE GENOMIC DNA]</scope>
    <source>
        <strain evidence="3">sbr112.9</strain>
    </source>
</reference>